<proteinExistence type="predicted"/>
<protein>
    <submittedName>
        <fullName evidence="2">Uncharacterized protein</fullName>
    </submittedName>
</protein>
<dbReference type="EMBL" id="FWYF01000003">
    <property type="protein sequence ID" value="SMD36084.1"/>
    <property type="molecule type" value="Genomic_DNA"/>
</dbReference>
<feature type="coiled-coil region" evidence="1">
    <location>
        <begin position="17"/>
        <end position="78"/>
    </location>
</feature>
<evidence type="ECO:0000313" key="3">
    <source>
        <dbReference type="Proteomes" id="UP000192472"/>
    </source>
</evidence>
<accession>A0A1W2GHR0</accession>
<dbReference type="Proteomes" id="UP000192472">
    <property type="component" value="Unassembled WGS sequence"/>
</dbReference>
<organism evidence="2 3">
    <name type="scientific">Reichenbachiella faecimaris</name>
    <dbReference type="NCBI Taxonomy" id="692418"/>
    <lineage>
        <taxon>Bacteria</taxon>
        <taxon>Pseudomonadati</taxon>
        <taxon>Bacteroidota</taxon>
        <taxon>Cytophagia</taxon>
        <taxon>Cytophagales</taxon>
        <taxon>Reichenbachiellaceae</taxon>
        <taxon>Reichenbachiella</taxon>
    </lineage>
</organism>
<dbReference type="AlphaFoldDB" id="A0A1W2GHR0"/>
<name>A0A1W2GHR0_REIFA</name>
<keyword evidence="3" id="KW-1185">Reference proteome</keyword>
<evidence type="ECO:0000313" key="2">
    <source>
        <dbReference type="EMBL" id="SMD36084.1"/>
    </source>
</evidence>
<dbReference type="STRING" id="692418.SAMN04488029_2706"/>
<keyword evidence="1" id="KW-0175">Coiled coil</keyword>
<reference evidence="2 3" key="1">
    <citation type="submission" date="2017-04" db="EMBL/GenBank/DDBJ databases">
        <authorList>
            <person name="Afonso C.L."/>
            <person name="Miller P.J."/>
            <person name="Scott M.A."/>
            <person name="Spackman E."/>
            <person name="Goraichik I."/>
            <person name="Dimitrov K.M."/>
            <person name="Suarez D.L."/>
            <person name="Swayne D.E."/>
        </authorList>
    </citation>
    <scope>NUCLEOTIDE SEQUENCE [LARGE SCALE GENOMIC DNA]</scope>
    <source>
        <strain evidence="2 3">DSM 26133</strain>
    </source>
</reference>
<dbReference type="RefSeq" id="WP_084373372.1">
    <property type="nucleotide sequence ID" value="NZ_FWYF01000003.1"/>
</dbReference>
<sequence>MKFNEHLEFKYKFKGGINRAKKIREEKEAQIAELELQKEFFEYYKKQKPSDTSHIRHCENKLEELNKSLEDIDAIEESIIDKSNESFSIYLYYKKDKAKSTISWIKDGKLNALENPRDLEESPEGIEEIEAIADMVKIETDEFTLPLLENQNFADILRFYRYTPSQAIAYNAMLFIRMYWSPSFSSLSKSDSTYRPMKILDDFFEFKNLFPTSEILLKSSSPKNELNPSQYEGIFHSVMEEKEQFATLVKRISNAGVRKFRETQLFEKRRNFIEDPYPYFQTALLLFTTMDISNDGSDMIYVMEMLELFKSYDSVVKKFASKNNLTRYQNTLWAIFADPNIKLKFDSYIELLKKERKFKYDDEYDLYSFLRPPGDVNHSKFLQFIDNS</sequence>
<gene>
    <name evidence="2" type="ORF">SAMN04488029_2706</name>
</gene>
<evidence type="ECO:0000256" key="1">
    <source>
        <dbReference type="SAM" id="Coils"/>
    </source>
</evidence>